<accession>A0AAV6V5C5</accession>
<dbReference type="Proteomes" id="UP000827092">
    <property type="component" value="Unassembled WGS sequence"/>
</dbReference>
<comment type="caution">
    <text evidence="1">The sequence shown here is derived from an EMBL/GenBank/DDBJ whole genome shotgun (WGS) entry which is preliminary data.</text>
</comment>
<proteinExistence type="predicted"/>
<protein>
    <submittedName>
        <fullName evidence="1">Uncharacterized protein</fullName>
    </submittedName>
</protein>
<evidence type="ECO:0000313" key="2">
    <source>
        <dbReference type="Proteomes" id="UP000827092"/>
    </source>
</evidence>
<dbReference type="EMBL" id="JAFNEN010000158">
    <property type="protein sequence ID" value="KAG8191496.1"/>
    <property type="molecule type" value="Genomic_DNA"/>
</dbReference>
<gene>
    <name evidence="1" type="ORF">JTE90_019560</name>
</gene>
<name>A0AAV6V5C5_9ARAC</name>
<organism evidence="1 2">
    <name type="scientific">Oedothorax gibbosus</name>
    <dbReference type="NCBI Taxonomy" id="931172"/>
    <lineage>
        <taxon>Eukaryota</taxon>
        <taxon>Metazoa</taxon>
        <taxon>Ecdysozoa</taxon>
        <taxon>Arthropoda</taxon>
        <taxon>Chelicerata</taxon>
        <taxon>Arachnida</taxon>
        <taxon>Araneae</taxon>
        <taxon>Araneomorphae</taxon>
        <taxon>Entelegynae</taxon>
        <taxon>Araneoidea</taxon>
        <taxon>Linyphiidae</taxon>
        <taxon>Erigoninae</taxon>
        <taxon>Oedothorax</taxon>
    </lineage>
</organism>
<reference evidence="1 2" key="1">
    <citation type="journal article" date="2022" name="Nat. Ecol. Evol.">
        <title>A masculinizing supergene underlies an exaggerated male reproductive morph in a spider.</title>
        <authorList>
            <person name="Hendrickx F."/>
            <person name="De Corte Z."/>
            <person name="Sonet G."/>
            <person name="Van Belleghem S.M."/>
            <person name="Kostlbacher S."/>
            <person name="Vangestel C."/>
        </authorList>
    </citation>
    <scope>NUCLEOTIDE SEQUENCE [LARGE SCALE GENOMIC DNA]</scope>
    <source>
        <strain evidence="1">W744_W776</strain>
    </source>
</reference>
<sequence length="88" mass="10055">MCVLTVVQYKAKGLPSKTSGITLFRRSDPTIPQTTFNRQYGTDPSSEVHQETLARYISYVCMEKRDRDIHSGALLTKRTAPWYVCRSP</sequence>
<dbReference type="AlphaFoldDB" id="A0AAV6V5C5"/>
<evidence type="ECO:0000313" key="1">
    <source>
        <dbReference type="EMBL" id="KAG8191496.1"/>
    </source>
</evidence>
<keyword evidence="2" id="KW-1185">Reference proteome</keyword>